<dbReference type="AlphaFoldDB" id="A0A5J5KB61"/>
<dbReference type="Pfam" id="PF24553">
    <property type="entry name" value="Rv0428c_C"/>
    <property type="match status" value="1"/>
</dbReference>
<keyword evidence="1 3" id="KW-0808">Transferase</keyword>
<evidence type="ECO:0000313" key="4">
    <source>
        <dbReference type="Proteomes" id="UP000327011"/>
    </source>
</evidence>
<dbReference type="CDD" id="cd04301">
    <property type="entry name" value="NAT_SF"/>
    <property type="match status" value="1"/>
</dbReference>
<dbReference type="PROSITE" id="PS51186">
    <property type="entry name" value="GNAT"/>
    <property type="match status" value="1"/>
</dbReference>
<organism evidence="3 4">
    <name type="scientific">Microbispora cellulosiformans</name>
    <dbReference type="NCBI Taxonomy" id="2614688"/>
    <lineage>
        <taxon>Bacteria</taxon>
        <taxon>Bacillati</taxon>
        <taxon>Actinomycetota</taxon>
        <taxon>Actinomycetes</taxon>
        <taxon>Streptosporangiales</taxon>
        <taxon>Streptosporangiaceae</taxon>
        <taxon>Microbispora</taxon>
    </lineage>
</organism>
<dbReference type="InterPro" id="IPR056935">
    <property type="entry name" value="Rv0428c-like_C"/>
</dbReference>
<dbReference type="RefSeq" id="WP_150932320.1">
    <property type="nucleotide sequence ID" value="NZ_VYTZ01000002.1"/>
</dbReference>
<reference evidence="3 4" key="1">
    <citation type="submission" date="2019-09" db="EMBL/GenBank/DDBJ databases">
        <title>Screening of Novel Bioactive Compounds from Soil-Associated.</title>
        <authorList>
            <person name="Gong X."/>
        </authorList>
    </citation>
    <scope>NUCLEOTIDE SEQUENCE [LARGE SCALE GENOMIC DNA]</scope>
    <source>
        <strain evidence="3 4">Gxj-6</strain>
    </source>
</reference>
<dbReference type="SUPFAM" id="SSF55729">
    <property type="entry name" value="Acyl-CoA N-acyltransferases (Nat)"/>
    <property type="match status" value="1"/>
</dbReference>
<feature type="domain" description="N-acetyltransferase" evidence="2">
    <location>
        <begin position="172"/>
        <end position="251"/>
    </location>
</feature>
<proteinExistence type="predicted"/>
<dbReference type="InterPro" id="IPR000182">
    <property type="entry name" value="GNAT_dom"/>
</dbReference>
<dbReference type="PANTHER" id="PTHR13947:SF37">
    <property type="entry name" value="LD18367P"/>
    <property type="match status" value="1"/>
</dbReference>
<accession>A0A5J5KB61</accession>
<evidence type="ECO:0000313" key="3">
    <source>
        <dbReference type="EMBL" id="KAA9380888.1"/>
    </source>
</evidence>
<comment type="caution">
    <text evidence="3">The sequence shown here is derived from an EMBL/GenBank/DDBJ whole genome shotgun (WGS) entry which is preliminary data.</text>
</comment>
<dbReference type="Gene3D" id="3.40.630.30">
    <property type="match status" value="1"/>
</dbReference>
<dbReference type="GO" id="GO:0008080">
    <property type="term" value="F:N-acetyltransferase activity"/>
    <property type="evidence" value="ECO:0007669"/>
    <property type="project" value="InterPro"/>
</dbReference>
<sequence length="251" mass="26923">MSQDTAEFDLLVDEGWPARGRIREGSWVYRHAGGVTKRANSVLPLGERADLPEAVDRAERFYAGVGLPCVFSVGMGATPGLDGELDRRGYRLVDPTLVMTGPLAAGAPDVEVAGTPSERWLRAWWSVDGGRRSATGDVPARVWAERIVTGVPAGYVLLGGDVSGDGDTDGDAVGRGVPQGRWLGIYCMAVQPRARRRGLGGAVLRALTAWGRRQGADSAYLVVTEANTAARALYEREGFGVAGRYHYRVRP</sequence>
<keyword evidence="4" id="KW-1185">Reference proteome</keyword>
<evidence type="ECO:0000256" key="1">
    <source>
        <dbReference type="ARBA" id="ARBA00022679"/>
    </source>
</evidence>
<dbReference type="InterPro" id="IPR050769">
    <property type="entry name" value="NAT_camello-type"/>
</dbReference>
<dbReference type="Proteomes" id="UP000327011">
    <property type="component" value="Unassembled WGS sequence"/>
</dbReference>
<name>A0A5J5KB61_9ACTN</name>
<dbReference type="EMBL" id="VYTZ01000002">
    <property type="protein sequence ID" value="KAA9380888.1"/>
    <property type="molecule type" value="Genomic_DNA"/>
</dbReference>
<dbReference type="InterPro" id="IPR016181">
    <property type="entry name" value="Acyl_CoA_acyltransferase"/>
</dbReference>
<evidence type="ECO:0000259" key="2">
    <source>
        <dbReference type="PROSITE" id="PS51186"/>
    </source>
</evidence>
<dbReference type="PANTHER" id="PTHR13947">
    <property type="entry name" value="GNAT FAMILY N-ACETYLTRANSFERASE"/>
    <property type="match status" value="1"/>
</dbReference>
<gene>
    <name evidence="3" type="ORF">F5972_07315</name>
</gene>
<protein>
    <submittedName>
        <fullName evidence="3">GNAT family N-acetyltransferase</fullName>
    </submittedName>
</protein>